<evidence type="ECO:0000256" key="6">
    <source>
        <dbReference type="ARBA" id="ARBA00022989"/>
    </source>
</evidence>
<evidence type="ECO:0000256" key="4">
    <source>
        <dbReference type="ARBA" id="ARBA00022679"/>
    </source>
</evidence>
<dbReference type="EC" id="2.4.1.-" evidence="8"/>
<dbReference type="GO" id="GO:0016020">
    <property type="term" value="C:membrane"/>
    <property type="evidence" value="ECO:0007669"/>
    <property type="project" value="UniProtKB-SubCell"/>
</dbReference>
<dbReference type="EnsemblMetazoa" id="AFAF014744-RA">
    <property type="protein sequence ID" value="AFAF014744-PA"/>
    <property type="gene ID" value="AFAF014744"/>
</dbReference>
<sequence>MSHRMSPKTRVVFKFIFGLGIWSFLVLGFFKLNGDPVMQHQYQQTPINGRLLLNKDNRWTGNEATSTTTDRYLSPAGLAGAMAGVDEVLVDNRVAVDDEQLVRDVESRLPSLPIAYWSKHKNVVQKKATCARYPSIFELEFNNIYWQTLRSTNGTFQLFGAYYDIRKRSRIGPAVRILGMIDRIEPRVKTFCQLWFDGQKEPFIVKTFEYKYIWFNKWGNYKQGIYQPYLIACQIPKPFRGLVPASVSLVEKQCDTATNNLRVLYNRPLDDQKRGFAVCVKGLDFLYDDLSVRLVEWIELLGMLGADKVFFYELQVHPNISKVLRYYEEQERVHVTPLTLPGGQPNVPGFQHLFLSKKTTHKRQNELIPYNDCLYKNMYKYNFIALLDIDEVIMPRRPEDRTWHDLMERVVAKGMKLKNDTYPSYNVRNVYFFDRGEQHEHDWAKDTPRYMHMLQHVTRAKNFTKPNQYVKCFHNPERVLTLHNHFPIACLGGTCHSYPVATEDAQLQHYRADCVRTLKKSCEEFKENQVRDTTIWKYKDELIARTRRTLDVLGFFKPGASTGGGGAGAGGSLLLRGGKDSLYKR</sequence>
<keyword evidence="3 8" id="KW-0328">Glycosyltransferase</keyword>
<dbReference type="PANTHER" id="PTHR21461">
    <property type="entry name" value="GLYCOSYLTRANSFERASE FAMILY 92 PROTEIN"/>
    <property type="match status" value="1"/>
</dbReference>
<dbReference type="InterPro" id="IPR008166">
    <property type="entry name" value="Glyco_transf_92"/>
</dbReference>
<accession>A0A182QQC0</accession>
<keyword evidence="4 8" id="KW-0808">Transferase</keyword>
<dbReference type="VEuPathDB" id="VectorBase:AFAF014744"/>
<keyword evidence="6 8" id="KW-1133">Transmembrane helix</keyword>
<organism evidence="9 10">
    <name type="scientific">Anopheles farauti</name>
    <dbReference type="NCBI Taxonomy" id="69004"/>
    <lineage>
        <taxon>Eukaryota</taxon>
        <taxon>Metazoa</taxon>
        <taxon>Ecdysozoa</taxon>
        <taxon>Arthropoda</taxon>
        <taxon>Hexapoda</taxon>
        <taxon>Insecta</taxon>
        <taxon>Pterygota</taxon>
        <taxon>Neoptera</taxon>
        <taxon>Endopterygota</taxon>
        <taxon>Diptera</taxon>
        <taxon>Nematocera</taxon>
        <taxon>Culicoidea</taxon>
        <taxon>Culicidae</taxon>
        <taxon>Anophelinae</taxon>
        <taxon>Anopheles</taxon>
    </lineage>
</organism>
<evidence type="ECO:0000313" key="10">
    <source>
        <dbReference type="Proteomes" id="UP000075886"/>
    </source>
</evidence>
<protein>
    <recommendedName>
        <fullName evidence="8">Glycosyltransferase family 92 protein</fullName>
        <ecNumber evidence="8">2.4.1.-</ecNumber>
    </recommendedName>
</protein>
<evidence type="ECO:0000256" key="3">
    <source>
        <dbReference type="ARBA" id="ARBA00022676"/>
    </source>
</evidence>
<comment type="similarity">
    <text evidence="2 8">Belongs to the glycosyltransferase 92 family.</text>
</comment>
<reference evidence="10" key="1">
    <citation type="submission" date="2014-01" db="EMBL/GenBank/DDBJ databases">
        <title>The Genome Sequence of Anopheles farauti FAR1 (V2).</title>
        <authorList>
            <consortium name="The Broad Institute Genomics Platform"/>
            <person name="Neafsey D.E."/>
            <person name="Besansky N."/>
            <person name="Howell P."/>
            <person name="Walton C."/>
            <person name="Young S.K."/>
            <person name="Zeng Q."/>
            <person name="Gargeya S."/>
            <person name="Fitzgerald M."/>
            <person name="Haas B."/>
            <person name="Abouelleil A."/>
            <person name="Allen A.W."/>
            <person name="Alvarado L."/>
            <person name="Arachchi H.M."/>
            <person name="Berlin A.M."/>
            <person name="Chapman S.B."/>
            <person name="Gainer-Dewar J."/>
            <person name="Goldberg J."/>
            <person name="Griggs A."/>
            <person name="Gujja S."/>
            <person name="Hansen M."/>
            <person name="Howarth C."/>
            <person name="Imamovic A."/>
            <person name="Ireland A."/>
            <person name="Larimer J."/>
            <person name="McCowan C."/>
            <person name="Murphy C."/>
            <person name="Pearson M."/>
            <person name="Poon T.W."/>
            <person name="Priest M."/>
            <person name="Roberts A."/>
            <person name="Saif S."/>
            <person name="Shea T."/>
            <person name="Sisk P."/>
            <person name="Sykes S."/>
            <person name="Wortman J."/>
            <person name="Nusbaum C."/>
            <person name="Birren B."/>
        </authorList>
    </citation>
    <scope>NUCLEOTIDE SEQUENCE [LARGE SCALE GENOMIC DNA]</scope>
    <source>
        <strain evidence="10">FAR1</strain>
    </source>
</reference>
<dbReference type="Pfam" id="PF01697">
    <property type="entry name" value="Glyco_transf_92"/>
    <property type="match status" value="1"/>
</dbReference>
<dbReference type="STRING" id="69004.A0A182QQC0"/>
<evidence type="ECO:0000256" key="5">
    <source>
        <dbReference type="ARBA" id="ARBA00022692"/>
    </source>
</evidence>
<dbReference type="GO" id="GO:0016757">
    <property type="term" value="F:glycosyltransferase activity"/>
    <property type="evidence" value="ECO:0007669"/>
    <property type="project" value="UniProtKB-UniRule"/>
</dbReference>
<comment type="subcellular location">
    <subcellularLocation>
        <location evidence="1">Membrane</location>
        <topology evidence="1">Single-pass membrane protein</topology>
    </subcellularLocation>
</comment>
<evidence type="ECO:0000313" key="9">
    <source>
        <dbReference type="EnsemblMetazoa" id="AFAF014744-PA"/>
    </source>
</evidence>
<evidence type="ECO:0000256" key="1">
    <source>
        <dbReference type="ARBA" id="ARBA00004167"/>
    </source>
</evidence>
<keyword evidence="10" id="KW-1185">Reference proteome</keyword>
<dbReference type="PANTHER" id="PTHR21461:SF83">
    <property type="entry name" value="GLYCOSYLTRANSFERASE FAMILY 92 PROTEIN"/>
    <property type="match status" value="1"/>
</dbReference>
<dbReference type="Proteomes" id="UP000075886">
    <property type="component" value="Unassembled WGS sequence"/>
</dbReference>
<evidence type="ECO:0000256" key="7">
    <source>
        <dbReference type="ARBA" id="ARBA00023136"/>
    </source>
</evidence>
<dbReference type="AlphaFoldDB" id="A0A182QQC0"/>
<evidence type="ECO:0000256" key="2">
    <source>
        <dbReference type="ARBA" id="ARBA00007647"/>
    </source>
</evidence>
<keyword evidence="7 8" id="KW-0472">Membrane</keyword>
<proteinExistence type="inferred from homology"/>
<feature type="transmembrane region" description="Helical" evidence="8">
    <location>
        <begin position="12"/>
        <end position="30"/>
    </location>
</feature>
<dbReference type="GO" id="GO:0005737">
    <property type="term" value="C:cytoplasm"/>
    <property type="evidence" value="ECO:0007669"/>
    <property type="project" value="TreeGrafter"/>
</dbReference>
<dbReference type="EMBL" id="AXCN02000209">
    <property type="status" value="NOT_ANNOTATED_CDS"/>
    <property type="molecule type" value="Genomic_DNA"/>
</dbReference>
<reference evidence="9" key="2">
    <citation type="submission" date="2020-05" db="UniProtKB">
        <authorList>
            <consortium name="EnsemblMetazoa"/>
        </authorList>
    </citation>
    <scope>IDENTIFICATION</scope>
    <source>
        <strain evidence="9">FAR1</strain>
    </source>
</reference>
<evidence type="ECO:0000256" key="8">
    <source>
        <dbReference type="RuleBase" id="RU366017"/>
    </source>
</evidence>
<keyword evidence="5 8" id="KW-0812">Transmembrane</keyword>
<name>A0A182QQC0_9DIPT</name>